<keyword evidence="1" id="KW-0812">Transmembrane</keyword>
<dbReference type="RefSeq" id="WP_219071441.1">
    <property type="nucleotide sequence ID" value="NZ_JBHSCO010000004.1"/>
</dbReference>
<name>A0ABV8W5P5_9FLAO</name>
<evidence type="ECO:0000256" key="1">
    <source>
        <dbReference type="SAM" id="Phobius"/>
    </source>
</evidence>
<keyword evidence="3" id="KW-1185">Reference proteome</keyword>
<accession>A0ABV8W5P5</accession>
<evidence type="ECO:0000313" key="2">
    <source>
        <dbReference type="EMBL" id="MFC4392099.1"/>
    </source>
</evidence>
<comment type="caution">
    <text evidence="2">The sequence shown here is derived from an EMBL/GenBank/DDBJ whole genome shotgun (WGS) entry which is preliminary data.</text>
</comment>
<keyword evidence="1" id="KW-1133">Transmembrane helix</keyword>
<organism evidence="2 3">
    <name type="scientific">Flavobacterium quisquiliarum</name>
    <dbReference type="NCBI Taxonomy" id="1834436"/>
    <lineage>
        <taxon>Bacteria</taxon>
        <taxon>Pseudomonadati</taxon>
        <taxon>Bacteroidota</taxon>
        <taxon>Flavobacteriia</taxon>
        <taxon>Flavobacteriales</taxon>
        <taxon>Flavobacteriaceae</taxon>
        <taxon>Flavobacterium</taxon>
    </lineage>
</organism>
<keyword evidence="1" id="KW-0472">Membrane</keyword>
<dbReference type="Proteomes" id="UP001595719">
    <property type="component" value="Unassembled WGS sequence"/>
</dbReference>
<feature type="transmembrane region" description="Helical" evidence="1">
    <location>
        <begin position="270"/>
        <end position="289"/>
    </location>
</feature>
<reference evidence="3" key="1">
    <citation type="journal article" date="2019" name="Int. J. Syst. Evol. Microbiol.">
        <title>The Global Catalogue of Microorganisms (GCM) 10K type strain sequencing project: providing services to taxonomists for standard genome sequencing and annotation.</title>
        <authorList>
            <consortium name="The Broad Institute Genomics Platform"/>
            <consortium name="The Broad Institute Genome Sequencing Center for Infectious Disease"/>
            <person name="Wu L."/>
            <person name="Ma J."/>
        </authorList>
    </citation>
    <scope>NUCLEOTIDE SEQUENCE [LARGE SCALE GENOMIC DNA]</scope>
    <source>
        <strain evidence="3">CGMCC 1.15345</strain>
    </source>
</reference>
<gene>
    <name evidence="2" type="ORF">ACFOY0_13960</name>
</gene>
<evidence type="ECO:0000313" key="3">
    <source>
        <dbReference type="Proteomes" id="UP001595719"/>
    </source>
</evidence>
<sequence length="294" mass="34558">MIPSKIQALFTFIDYLNDNKNEYIEKYIPLTNELLELDKKRRVLNPNENYRSKQLYDEVQKEIDIKFPPLINYVYEPITNKLKQLEIWTGDEMFLSIWNNNIGDICDFKREFSIEDVPLIMESKLKYKSFREETNSNFMCLSFVFTSLDEILKELFDFFKDTEENEFEKFENKILAVNNLEEVIKSFANDRDSNTSFSFPIETLLPQKQQNKTQKNYKTKIKNKIVMGDNIKTGDISNKSGQINVGKGNVNEFNDNDNELAKKSFNWQKWGIIVSSILAVIAILVTLNWDRIVG</sequence>
<dbReference type="EMBL" id="JBHSCO010000004">
    <property type="protein sequence ID" value="MFC4392099.1"/>
    <property type="molecule type" value="Genomic_DNA"/>
</dbReference>
<proteinExistence type="predicted"/>
<protein>
    <submittedName>
        <fullName evidence="2">Uncharacterized protein</fullName>
    </submittedName>
</protein>